<organism evidence="2 3">
    <name type="scientific">Pristionchus entomophagus</name>
    <dbReference type="NCBI Taxonomy" id="358040"/>
    <lineage>
        <taxon>Eukaryota</taxon>
        <taxon>Metazoa</taxon>
        <taxon>Ecdysozoa</taxon>
        <taxon>Nematoda</taxon>
        <taxon>Chromadorea</taxon>
        <taxon>Rhabditida</taxon>
        <taxon>Rhabditina</taxon>
        <taxon>Diplogasteromorpha</taxon>
        <taxon>Diplogasteroidea</taxon>
        <taxon>Neodiplogasteridae</taxon>
        <taxon>Pristionchus</taxon>
    </lineage>
</organism>
<dbReference type="Proteomes" id="UP001432027">
    <property type="component" value="Unassembled WGS sequence"/>
</dbReference>
<gene>
    <name evidence="2" type="ORF">PENTCL1PPCAC_11571</name>
</gene>
<name>A0AAV5T1C5_9BILA</name>
<feature type="non-terminal residue" evidence="2">
    <location>
        <position position="167"/>
    </location>
</feature>
<keyword evidence="1" id="KW-1133">Transmembrane helix</keyword>
<feature type="transmembrane region" description="Helical" evidence="1">
    <location>
        <begin position="144"/>
        <end position="160"/>
    </location>
</feature>
<feature type="transmembrane region" description="Helical" evidence="1">
    <location>
        <begin position="12"/>
        <end position="32"/>
    </location>
</feature>
<proteinExistence type="predicted"/>
<evidence type="ECO:0000256" key="1">
    <source>
        <dbReference type="SAM" id="Phobius"/>
    </source>
</evidence>
<dbReference type="AlphaFoldDB" id="A0AAV5T1C5"/>
<keyword evidence="3" id="KW-1185">Reference proteome</keyword>
<accession>A0AAV5T1C5</accession>
<feature type="transmembrane region" description="Helical" evidence="1">
    <location>
        <begin position="79"/>
        <end position="103"/>
    </location>
</feature>
<evidence type="ECO:0000313" key="3">
    <source>
        <dbReference type="Proteomes" id="UP001432027"/>
    </source>
</evidence>
<keyword evidence="1" id="KW-0472">Membrane</keyword>
<reference evidence="2" key="1">
    <citation type="submission" date="2023-10" db="EMBL/GenBank/DDBJ databases">
        <title>Genome assembly of Pristionchus species.</title>
        <authorList>
            <person name="Yoshida K."/>
            <person name="Sommer R.J."/>
        </authorList>
    </citation>
    <scope>NUCLEOTIDE SEQUENCE</scope>
    <source>
        <strain evidence="2">RS0144</strain>
    </source>
</reference>
<keyword evidence="1" id="KW-0812">Transmembrane</keyword>
<sequence length="167" mass="18344">MNFSVQLLLSSVVKILIALCVIAVICLIDPSYVTAYININYEIVIIYVFSALTLLYCVVSIVMYLMMSRKEGRVTTNHSIAEVIFSLAQVIAWLIVLGVGGTISQRTIIESGETFGWIGALSGVIVGSFLLIAAIFIINVIPSLYPFYSCYILSIVFISGDKREDSL</sequence>
<feature type="transmembrane region" description="Helical" evidence="1">
    <location>
        <begin position="44"/>
        <end position="67"/>
    </location>
</feature>
<comment type="caution">
    <text evidence="2">The sequence shown here is derived from an EMBL/GenBank/DDBJ whole genome shotgun (WGS) entry which is preliminary data.</text>
</comment>
<evidence type="ECO:0008006" key="4">
    <source>
        <dbReference type="Google" id="ProtNLM"/>
    </source>
</evidence>
<dbReference type="EMBL" id="BTSX01000003">
    <property type="protein sequence ID" value="GMS89396.1"/>
    <property type="molecule type" value="Genomic_DNA"/>
</dbReference>
<evidence type="ECO:0000313" key="2">
    <source>
        <dbReference type="EMBL" id="GMS89396.1"/>
    </source>
</evidence>
<feature type="transmembrane region" description="Helical" evidence="1">
    <location>
        <begin position="115"/>
        <end position="138"/>
    </location>
</feature>
<protein>
    <recommendedName>
        <fullName evidence="4">G protein-coupled receptor</fullName>
    </recommendedName>
</protein>